<protein>
    <submittedName>
        <fullName evidence="1">Uncharacterized protein</fullName>
    </submittedName>
</protein>
<proteinExistence type="predicted"/>
<dbReference type="AlphaFoldDB" id="X1AK28"/>
<name>X1AK28_9ZZZZ</name>
<sequence>LFTIMEDFKNSKNNGFIITSSSGSQMITLRLKNNLWKLKLNKDGKLIPVDSQCPDDYDVKELKKTSAIISTVLKDYNYLINDLVH</sequence>
<reference evidence="1" key="1">
    <citation type="journal article" date="2014" name="Front. Microbiol.">
        <title>High frequency of phylogenetically diverse reductive dehalogenase-homologous genes in deep subseafloor sedimentary metagenomes.</title>
        <authorList>
            <person name="Kawai M."/>
            <person name="Futagami T."/>
            <person name="Toyoda A."/>
            <person name="Takaki Y."/>
            <person name="Nishi S."/>
            <person name="Hori S."/>
            <person name="Arai W."/>
            <person name="Tsubouchi T."/>
            <person name="Morono Y."/>
            <person name="Uchiyama I."/>
            <person name="Ito T."/>
            <person name="Fujiyama A."/>
            <person name="Inagaki F."/>
            <person name="Takami H."/>
        </authorList>
    </citation>
    <scope>NUCLEOTIDE SEQUENCE</scope>
    <source>
        <strain evidence="1">Expedition CK06-06</strain>
    </source>
</reference>
<gene>
    <name evidence="1" type="ORF">S01H4_07272</name>
</gene>
<feature type="non-terminal residue" evidence="1">
    <location>
        <position position="1"/>
    </location>
</feature>
<comment type="caution">
    <text evidence="1">The sequence shown here is derived from an EMBL/GenBank/DDBJ whole genome shotgun (WGS) entry which is preliminary data.</text>
</comment>
<dbReference type="EMBL" id="BART01002360">
    <property type="protein sequence ID" value="GAG60361.1"/>
    <property type="molecule type" value="Genomic_DNA"/>
</dbReference>
<evidence type="ECO:0000313" key="1">
    <source>
        <dbReference type="EMBL" id="GAG60361.1"/>
    </source>
</evidence>
<accession>X1AK28</accession>
<organism evidence="1">
    <name type="scientific">marine sediment metagenome</name>
    <dbReference type="NCBI Taxonomy" id="412755"/>
    <lineage>
        <taxon>unclassified sequences</taxon>
        <taxon>metagenomes</taxon>
        <taxon>ecological metagenomes</taxon>
    </lineage>
</organism>